<name>A0ABN8I437_9NEOP</name>
<feature type="region of interest" description="Disordered" evidence="1">
    <location>
        <begin position="29"/>
        <end position="73"/>
    </location>
</feature>
<organism evidence="2 3">
    <name type="scientific">Iphiclides podalirius</name>
    <name type="common">scarce swallowtail</name>
    <dbReference type="NCBI Taxonomy" id="110791"/>
    <lineage>
        <taxon>Eukaryota</taxon>
        <taxon>Metazoa</taxon>
        <taxon>Ecdysozoa</taxon>
        <taxon>Arthropoda</taxon>
        <taxon>Hexapoda</taxon>
        <taxon>Insecta</taxon>
        <taxon>Pterygota</taxon>
        <taxon>Neoptera</taxon>
        <taxon>Endopterygota</taxon>
        <taxon>Lepidoptera</taxon>
        <taxon>Glossata</taxon>
        <taxon>Ditrysia</taxon>
        <taxon>Papilionoidea</taxon>
        <taxon>Papilionidae</taxon>
        <taxon>Papilioninae</taxon>
        <taxon>Iphiclides</taxon>
    </lineage>
</organism>
<sequence>MLGRRPLDLRPLRIESRRVVLDGCADAAGGRRLRSGEGAGGAAPGTRLPPARACRPPSHLGPPSANKTQIASP</sequence>
<keyword evidence="3" id="KW-1185">Reference proteome</keyword>
<gene>
    <name evidence="2" type="ORF">IPOD504_LOCUS6180</name>
</gene>
<proteinExistence type="predicted"/>
<evidence type="ECO:0000313" key="3">
    <source>
        <dbReference type="Proteomes" id="UP000837857"/>
    </source>
</evidence>
<reference evidence="2" key="1">
    <citation type="submission" date="2022-03" db="EMBL/GenBank/DDBJ databases">
        <authorList>
            <person name="Martin H S."/>
        </authorList>
    </citation>
    <scope>NUCLEOTIDE SEQUENCE</scope>
</reference>
<evidence type="ECO:0000256" key="1">
    <source>
        <dbReference type="SAM" id="MobiDB-lite"/>
    </source>
</evidence>
<evidence type="ECO:0000313" key="2">
    <source>
        <dbReference type="EMBL" id="CAH2048566.1"/>
    </source>
</evidence>
<accession>A0ABN8I437</accession>
<dbReference type="Proteomes" id="UP000837857">
    <property type="component" value="Chromosome 18"/>
</dbReference>
<feature type="non-terminal residue" evidence="2">
    <location>
        <position position="1"/>
    </location>
</feature>
<protein>
    <submittedName>
        <fullName evidence="2">Uncharacterized protein</fullName>
    </submittedName>
</protein>
<dbReference type="EMBL" id="OW152830">
    <property type="protein sequence ID" value="CAH2048566.1"/>
    <property type="molecule type" value="Genomic_DNA"/>
</dbReference>